<comment type="caution">
    <text evidence="1">The sequence shown here is derived from an EMBL/GenBank/DDBJ whole genome shotgun (WGS) entry which is preliminary data.</text>
</comment>
<protein>
    <submittedName>
        <fullName evidence="1">Uncharacterized protein</fullName>
    </submittedName>
</protein>
<dbReference type="AlphaFoldDB" id="A0AA38MJY9"/>
<evidence type="ECO:0000313" key="1">
    <source>
        <dbReference type="EMBL" id="KAJ3660425.1"/>
    </source>
</evidence>
<proteinExistence type="predicted"/>
<accession>A0AA38MJY9</accession>
<evidence type="ECO:0000313" key="2">
    <source>
        <dbReference type="Proteomes" id="UP001168821"/>
    </source>
</evidence>
<dbReference type="EMBL" id="JALNTZ010000002">
    <property type="protein sequence ID" value="KAJ3660425.1"/>
    <property type="molecule type" value="Genomic_DNA"/>
</dbReference>
<sequence length="102" mass="11693">MITARPLFAEDCDVSRYFLYFCTMGIGYCLQRAALLRITRYFRGGDCATLGYGFDADGTGGNIPHVWIRRLFLDVRQRRQKGRVFVGVEAARHVQGRRIDGR</sequence>
<gene>
    <name evidence="1" type="ORF">Zmor_004874</name>
</gene>
<name>A0AA38MJY9_9CUCU</name>
<keyword evidence="2" id="KW-1185">Reference proteome</keyword>
<reference evidence="1" key="1">
    <citation type="journal article" date="2023" name="G3 (Bethesda)">
        <title>Whole genome assemblies of Zophobas morio and Tenebrio molitor.</title>
        <authorList>
            <person name="Kaur S."/>
            <person name="Stinson S.A."/>
            <person name="diCenzo G.C."/>
        </authorList>
    </citation>
    <scope>NUCLEOTIDE SEQUENCE</scope>
    <source>
        <strain evidence="1">QUZm001</strain>
    </source>
</reference>
<dbReference type="Proteomes" id="UP001168821">
    <property type="component" value="Unassembled WGS sequence"/>
</dbReference>
<organism evidence="1 2">
    <name type="scientific">Zophobas morio</name>
    <dbReference type="NCBI Taxonomy" id="2755281"/>
    <lineage>
        <taxon>Eukaryota</taxon>
        <taxon>Metazoa</taxon>
        <taxon>Ecdysozoa</taxon>
        <taxon>Arthropoda</taxon>
        <taxon>Hexapoda</taxon>
        <taxon>Insecta</taxon>
        <taxon>Pterygota</taxon>
        <taxon>Neoptera</taxon>
        <taxon>Endopterygota</taxon>
        <taxon>Coleoptera</taxon>
        <taxon>Polyphaga</taxon>
        <taxon>Cucujiformia</taxon>
        <taxon>Tenebrionidae</taxon>
        <taxon>Zophobas</taxon>
    </lineage>
</organism>